<comment type="cofactor">
    <cofactor evidence="2 9 10">
        <name>Mg(2+)</name>
        <dbReference type="ChEBI" id="CHEBI:18420"/>
    </cofactor>
</comment>
<keyword evidence="12" id="KW-1185">Reference proteome</keyword>
<dbReference type="GO" id="GO:0007165">
    <property type="term" value="P:signal transduction"/>
    <property type="evidence" value="ECO:0007669"/>
    <property type="project" value="TreeGrafter"/>
</dbReference>
<dbReference type="GO" id="GO:0031564">
    <property type="term" value="P:transcription antitermination"/>
    <property type="evidence" value="ECO:0007669"/>
    <property type="project" value="UniProtKB-KW"/>
</dbReference>
<comment type="caution">
    <text evidence="11">The sequence shown here is derived from an EMBL/GenBank/DDBJ whole genome shotgun (WGS) entry which is preliminary data.</text>
</comment>
<feature type="binding site" evidence="9">
    <location>
        <position position="67"/>
    </location>
    <ligand>
        <name>Mg(2+)</name>
        <dbReference type="ChEBI" id="CHEBI:18420"/>
        <label>1</label>
        <note>catalytic</note>
    </ligand>
</feature>
<evidence type="ECO:0000256" key="6">
    <source>
        <dbReference type="ARBA" id="ARBA00022814"/>
    </source>
</evidence>
<name>A0A4R1F285_9GAMM</name>
<keyword evidence="6" id="KW-0889">Transcription antitermination</keyword>
<dbReference type="RefSeq" id="WP_131903960.1">
    <property type="nucleotide sequence ID" value="NZ_BAAAFU010000008.1"/>
</dbReference>
<evidence type="ECO:0000256" key="10">
    <source>
        <dbReference type="RuleBase" id="RU364068"/>
    </source>
</evidence>
<dbReference type="PROSITE" id="PS00629">
    <property type="entry name" value="IMP_1"/>
    <property type="match status" value="1"/>
</dbReference>
<dbReference type="CDD" id="cd01639">
    <property type="entry name" value="IMPase"/>
    <property type="match status" value="1"/>
</dbReference>
<dbReference type="PRINTS" id="PR01959">
    <property type="entry name" value="SBIMPHPHTASE"/>
</dbReference>
<dbReference type="AlphaFoldDB" id="A0A4R1F285"/>
<dbReference type="GO" id="GO:0008934">
    <property type="term" value="F:inositol monophosphate 1-phosphatase activity"/>
    <property type="evidence" value="ECO:0007669"/>
    <property type="project" value="InterPro"/>
</dbReference>
<reference evidence="11 12" key="1">
    <citation type="submission" date="2019-03" db="EMBL/GenBank/DDBJ databases">
        <title>Genomic Encyclopedia of Type Strains, Phase IV (KMG-IV): sequencing the most valuable type-strain genomes for metagenomic binning, comparative biology and taxonomic classification.</title>
        <authorList>
            <person name="Goeker M."/>
        </authorList>
    </citation>
    <scope>NUCLEOTIDE SEQUENCE [LARGE SCALE GENOMIC DNA]</scope>
    <source>
        <strain evidence="11 12">DSM 24830</strain>
    </source>
</reference>
<keyword evidence="4 9" id="KW-0479">Metal-binding</keyword>
<dbReference type="GO" id="GO:0046872">
    <property type="term" value="F:metal ion binding"/>
    <property type="evidence" value="ECO:0007669"/>
    <property type="project" value="UniProtKB-KW"/>
</dbReference>
<evidence type="ECO:0000256" key="2">
    <source>
        <dbReference type="ARBA" id="ARBA00001946"/>
    </source>
</evidence>
<dbReference type="GO" id="GO:0006020">
    <property type="term" value="P:inositol metabolic process"/>
    <property type="evidence" value="ECO:0007669"/>
    <property type="project" value="TreeGrafter"/>
</dbReference>
<keyword evidence="5 10" id="KW-0378">Hydrolase</keyword>
<dbReference type="Pfam" id="PF00459">
    <property type="entry name" value="Inositol_P"/>
    <property type="match status" value="1"/>
</dbReference>
<dbReference type="PRINTS" id="PR00377">
    <property type="entry name" value="IMPHPHTASES"/>
</dbReference>
<dbReference type="InterPro" id="IPR020583">
    <property type="entry name" value="Inositol_monoP_metal-BS"/>
</dbReference>
<protein>
    <recommendedName>
        <fullName evidence="10">Inositol-1-monophosphatase</fullName>
        <ecNumber evidence="10">3.1.3.25</ecNumber>
    </recommendedName>
</protein>
<dbReference type="OrthoDB" id="9785695at2"/>
<evidence type="ECO:0000256" key="8">
    <source>
        <dbReference type="ARBA" id="ARBA00058693"/>
    </source>
</evidence>
<evidence type="ECO:0000313" key="12">
    <source>
        <dbReference type="Proteomes" id="UP000294887"/>
    </source>
</evidence>
<evidence type="ECO:0000256" key="5">
    <source>
        <dbReference type="ARBA" id="ARBA00022801"/>
    </source>
</evidence>
<keyword evidence="6" id="KW-0805">Transcription regulation</keyword>
<feature type="binding site" evidence="9">
    <location>
        <position position="86"/>
    </location>
    <ligand>
        <name>Mg(2+)</name>
        <dbReference type="ChEBI" id="CHEBI:18420"/>
        <label>1</label>
        <note>catalytic</note>
    </ligand>
</feature>
<accession>A0A4R1F285</accession>
<proteinExistence type="inferred from homology"/>
<sequence length="264" mass="28994">MNPMLNMAIKAAHEAGDIIARSADRIDQLQIENKDKNDFVSEIDRAAEDTIIGILKKAYPDHSFIGEESGKIEGTSKEYEWIIDPLDGTTNFLYGVPHYAVSIALKKNGKIDQGVVYDPMRDDLFHASRGGGAFLNNRRIRVSKRLSLENALLGTGIPYRPDQAEIIDTYQLTMKALMLNTAGVRRAGSASLDLAYVAAGRYDGFWEFGLQEWDIAAGVLLVQEAGGLVGDMQGGETHLKSGDIVAANPKVFKDMIKRLHGVLK</sequence>
<evidence type="ECO:0000313" key="11">
    <source>
        <dbReference type="EMBL" id="TCJ88247.1"/>
    </source>
</evidence>
<comment type="function">
    <text evidence="8">Part of the processive rRNA transcription and antitermination complex (rrnTAC). The complex forms an RNA-chaperone ring around the RNA exit tunnel of RNA polymerase (RNAP). It supports rapid transcription and antitermination of rRNA operons, cotranscriptional rRNA folding, and annealing of distal rRNA regions to allow correct ribosome biogenesis. This subunit may play a central role in organizing the structure.</text>
</comment>
<dbReference type="InterPro" id="IPR022337">
    <property type="entry name" value="Inositol_monophosphatase_SuhB"/>
</dbReference>
<dbReference type="Gene3D" id="3.30.540.10">
    <property type="entry name" value="Fructose-1,6-Bisphosphatase, subunit A, domain 1"/>
    <property type="match status" value="1"/>
</dbReference>
<dbReference type="PANTHER" id="PTHR20854:SF4">
    <property type="entry name" value="INOSITOL-1-MONOPHOSPHATASE-RELATED"/>
    <property type="match status" value="1"/>
</dbReference>
<evidence type="ECO:0000256" key="7">
    <source>
        <dbReference type="ARBA" id="ARBA00022842"/>
    </source>
</evidence>
<dbReference type="InterPro" id="IPR033942">
    <property type="entry name" value="IMPase"/>
</dbReference>
<dbReference type="Gene3D" id="3.40.190.80">
    <property type="match status" value="1"/>
</dbReference>
<dbReference type="PANTHER" id="PTHR20854">
    <property type="entry name" value="INOSITOL MONOPHOSPHATASE"/>
    <property type="match status" value="1"/>
</dbReference>
<evidence type="ECO:0000256" key="9">
    <source>
        <dbReference type="PIRSR" id="PIRSR600760-2"/>
    </source>
</evidence>
<feature type="binding site" evidence="9">
    <location>
        <position position="87"/>
    </location>
    <ligand>
        <name>Mg(2+)</name>
        <dbReference type="ChEBI" id="CHEBI:18420"/>
        <label>1</label>
        <note>catalytic</note>
    </ligand>
</feature>
<dbReference type="PROSITE" id="PS00630">
    <property type="entry name" value="IMP_2"/>
    <property type="match status" value="1"/>
</dbReference>
<feature type="binding site" evidence="9">
    <location>
        <position position="214"/>
    </location>
    <ligand>
        <name>Mg(2+)</name>
        <dbReference type="ChEBI" id="CHEBI:18420"/>
        <label>1</label>
        <note>catalytic</note>
    </ligand>
</feature>
<dbReference type="InterPro" id="IPR020550">
    <property type="entry name" value="Inositol_monophosphatase_CS"/>
</dbReference>
<dbReference type="Proteomes" id="UP000294887">
    <property type="component" value="Unassembled WGS sequence"/>
</dbReference>
<keyword evidence="7 9" id="KW-0460">Magnesium</keyword>
<evidence type="ECO:0000256" key="4">
    <source>
        <dbReference type="ARBA" id="ARBA00022723"/>
    </source>
</evidence>
<gene>
    <name evidence="11" type="ORF">EV695_0087</name>
</gene>
<dbReference type="EC" id="3.1.3.25" evidence="10"/>
<dbReference type="FunFam" id="3.40.190.80:FF:000002">
    <property type="entry name" value="Inositol-1-monophosphatase"/>
    <property type="match status" value="1"/>
</dbReference>
<evidence type="ECO:0000256" key="1">
    <source>
        <dbReference type="ARBA" id="ARBA00001033"/>
    </source>
</evidence>
<dbReference type="SUPFAM" id="SSF56655">
    <property type="entry name" value="Carbohydrate phosphatase"/>
    <property type="match status" value="1"/>
</dbReference>
<dbReference type="EMBL" id="SMFQ01000002">
    <property type="protein sequence ID" value="TCJ88247.1"/>
    <property type="molecule type" value="Genomic_DNA"/>
</dbReference>
<feature type="binding site" evidence="9">
    <location>
        <position position="84"/>
    </location>
    <ligand>
        <name>Mg(2+)</name>
        <dbReference type="ChEBI" id="CHEBI:18420"/>
        <label>1</label>
        <note>catalytic</note>
    </ligand>
</feature>
<evidence type="ECO:0000256" key="3">
    <source>
        <dbReference type="ARBA" id="ARBA00009759"/>
    </source>
</evidence>
<dbReference type="InterPro" id="IPR000760">
    <property type="entry name" value="Inositol_monophosphatase-like"/>
</dbReference>
<dbReference type="GO" id="GO:0046854">
    <property type="term" value="P:phosphatidylinositol phosphate biosynthetic process"/>
    <property type="evidence" value="ECO:0007669"/>
    <property type="project" value="InterPro"/>
</dbReference>
<dbReference type="FunFam" id="3.30.540.10:FF:000003">
    <property type="entry name" value="Inositol-1-monophosphatase"/>
    <property type="match status" value="1"/>
</dbReference>
<comment type="catalytic activity">
    <reaction evidence="1 10">
        <text>a myo-inositol phosphate + H2O = myo-inositol + phosphate</text>
        <dbReference type="Rhea" id="RHEA:24056"/>
        <dbReference type="ChEBI" id="CHEBI:15377"/>
        <dbReference type="ChEBI" id="CHEBI:17268"/>
        <dbReference type="ChEBI" id="CHEBI:43474"/>
        <dbReference type="ChEBI" id="CHEBI:84139"/>
        <dbReference type="EC" id="3.1.3.25"/>
    </reaction>
</comment>
<organism evidence="11 12">
    <name type="scientific">Cocleimonas flava</name>
    <dbReference type="NCBI Taxonomy" id="634765"/>
    <lineage>
        <taxon>Bacteria</taxon>
        <taxon>Pseudomonadati</taxon>
        <taxon>Pseudomonadota</taxon>
        <taxon>Gammaproteobacteria</taxon>
        <taxon>Thiotrichales</taxon>
        <taxon>Thiotrichaceae</taxon>
        <taxon>Cocleimonas</taxon>
    </lineage>
</organism>
<comment type="similarity">
    <text evidence="3 10">Belongs to the inositol monophosphatase superfamily.</text>
</comment>
<keyword evidence="6" id="KW-0804">Transcription</keyword>